<dbReference type="EMBL" id="KN839850">
    <property type="protein sequence ID" value="KIJ63622.1"/>
    <property type="molecule type" value="Genomic_DNA"/>
</dbReference>
<dbReference type="Proteomes" id="UP000053820">
    <property type="component" value="Unassembled WGS sequence"/>
</dbReference>
<name>A0A0C9WES7_9AGAM</name>
<feature type="transmembrane region" description="Helical" evidence="1">
    <location>
        <begin position="20"/>
        <end position="39"/>
    </location>
</feature>
<keyword evidence="3" id="KW-1185">Reference proteome</keyword>
<reference evidence="2 3" key="1">
    <citation type="submission" date="2014-04" db="EMBL/GenBank/DDBJ databases">
        <title>Evolutionary Origins and Diversification of the Mycorrhizal Mutualists.</title>
        <authorList>
            <consortium name="DOE Joint Genome Institute"/>
            <consortium name="Mycorrhizal Genomics Consortium"/>
            <person name="Kohler A."/>
            <person name="Kuo A."/>
            <person name="Nagy L.G."/>
            <person name="Floudas D."/>
            <person name="Copeland A."/>
            <person name="Barry K.W."/>
            <person name="Cichocki N."/>
            <person name="Veneault-Fourrey C."/>
            <person name="LaButti K."/>
            <person name="Lindquist E.A."/>
            <person name="Lipzen A."/>
            <person name="Lundell T."/>
            <person name="Morin E."/>
            <person name="Murat C."/>
            <person name="Riley R."/>
            <person name="Ohm R."/>
            <person name="Sun H."/>
            <person name="Tunlid A."/>
            <person name="Henrissat B."/>
            <person name="Grigoriev I.V."/>
            <person name="Hibbett D.S."/>
            <person name="Martin F."/>
        </authorList>
    </citation>
    <scope>NUCLEOTIDE SEQUENCE [LARGE SCALE GENOMIC DNA]</scope>
    <source>
        <strain evidence="2 3">MD-312</strain>
    </source>
</reference>
<gene>
    <name evidence="2" type="ORF">HYDPIDRAFT_113111</name>
</gene>
<organism evidence="2 3">
    <name type="scientific">Hydnomerulius pinastri MD-312</name>
    <dbReference type="NCBI Taxonomy" id="994086"/>
    <lineage>
        <taxon>Eukaryota</taxon>
        <taxon>Fungi</taxon>
        <taxon>Dikarya</taxon>
        <taxon>Basidiomycota</taxon>
        <taxon>Agaricomycotina</taxon>
        <taxon>Agaricomycetes</taxon>
        <taxon>Agaricomycetidae</taxon>
        <taxon>Boletales</taxon>
        <taxon>Boletales incertae sedis</taxon>
        <taxon>Leucogyrophana</taxon>
    </lineage>
</organism>
<evidence type="ECO:0000313" key="2">
    <source>
        <dbReference type="EMBL" id="KIJ63622.1"/>
    </source>
</evidence>
<evidence type="ECO:0000313" key="3">
    <source>
        <dbReference type="Proteomes" id="UP000053820"/>
    </source>
</evidence>
<proteinExistence type="predicted"/>
<keyword evidence="1" id="KW-1133">Transmembrane helix</keyword>
<accession>A0A0C9WES7</accession>
<dbReference type="HOGENOM" id="CLU_2867929_0_0_1"/>
<dbReference type="AlphaFoldDB" id="A0A0C9WES7"/>
<keyword evidence="1" id="KW-0812">Transmembrane</keyword>
<sequence length="64" mass="7542">MEFYERNILENNDLVDSGPGWPITMCVIGVIPSVYFSVFRGGEPPSKLERVPRVWHLLRCFWRM</sequence>
<evidence type="ECO:0000256" key="1">
    <source>
        <dbReference type="SAM" id="Phobius"/>
    </source>
</evidence>
<protein>
    <submittedName>
        <fullName evidence="2">Uncharacterized protein</fullName>
    </submittedName>
</protein>
<keyword evidence="1" id="KW-0472">Membrane</keyword>